<dbReference type="InterPro" id="IPR015944">
    <property type="entry name" value="Gly-tRNA-synth_bsu"/>
</dbReference>
<comment type="similarity">
    <text evidence="2 11">Belongs to the class-II aminoacyl-tRNA synthetase family.</text>
</comment>
<keyword evidence="8 11" id="KW-0648">Protein biosynthesis</keyword>
<dbReference type="Pfam" id="PF05746">
    <property type="entry name" value="DALR_1"/>
    <property type="match status" value="1"/>
</dbReference>
<comment type="caution">
    <text evidence="13">The sequence shown here is derived from an EMBL/GenBank/DDBJ whole genome shotgun (WGS) entry which is preliminary data.</text>
</comment>
<evidence type="ECO:0000259" key="12">
    <source>
        <dbReference type="SMART" id="SM00836"/>
    </source>
</evidence>
<evidence type="ECO:0000313" key="13">
    <source>
        <dbReference type="EMBL" id="MDO6422689.1"/>
    </source>
</evidence>
<comment type="subunit">
    <text evidence="3 11">Tetramer of two alpha and two beta subunits.</text>
</comment>
<dbReference type="GO" id="GO:0006420">
    <property type="term" value="P:arginyl-tRNA aminoacylation"/>
    <property type="evidence" value="ECO:0007669"/>
    <property type="project" value="InterPro"/>
</dbReference>
<accession>A0AAW7X8H8</accession>
<evidence type="ECO:0000256" key="3">
    <source>
        <dbReference type="ARBA" id="ARBA00011209"/>
    </source>
</evidence>
<dbReference type="EC" id="6.1.1.14" evidence="11"/>
<evidence type="ECO:0000256" key="9">
    <source>
        <dbReference type="ARBA" id="ARBA00023146"/>
    </source>
</evidence>
<dbReference type="Gene3D" id="1.10.730.10">
    <property type="entry name" value="Isoleucyl-tRNA Synthetase, Domain 1"/>
    <property type="match status" value="1"/>
</dbReference>
<evidence type="ECO:0000256" key="5">
    <source>
        <dbReference type="ARBA" id="ARBA00022598"/>
    </source>
</evidence>
<evidence type="ECO:0000256" key="10">
    <source>
        <dbReference type="ARBA" id="ARBA00047937"/>
    </source>
</evidence>
<feature type="domain" description="DALR anticodon binding" evidence="12">
    <location>
        <begin position="583"/>
        <end position="686"/>
    </location>
</feature>
<dbReference type="GO" id="GO:0005524">
    <property type="term" value="F:ATP binding"/>
    <property type="evidence" value="ECO:0007669"/>
    <property type="project" value="UniProtKB-UniRule"/>
</dbReference>
<comment type="subcellular location">
    <subcellularLocation>
        <location evidence="1 11">Cytoplasm</location>
    </subcellularLocation>
</comment>
<dbReference type="InterPro" id="IPR006194">
    <property type="entry name" value="Gly-tRNA-synth_heterodimer"/>
</dbReference>
<evidence type="ECO:0000256" key="7">
    <source>
        <dbReference type="ARBA" id="ARBA00022840"/>
    </source>
</evidence>
<dbReference type="SMART" id="SM00836">
    <property type="entry name" value="DALR_1"/>
    <property type="match status" value="1"/>
</dbReference>
<dbReference type="GO" id="GO:0005829">
    <property type="term" value="C:cytosol"/>
    <property type="evidence" value="ECO:0007669"/>
    <property type="project" value="TreeGrafter"/>
</dbReference>
<dbReference type="EMBL" id="JAUOPB010000006">
    <property type="protein sequence ID" value="MDO6422689.1"/>
    <property type="molecule type" value="Genomic_DNA"/>
</dbReference>
<dbReference type="GO" id="GO:0004814">
    <property type="term" value="F:arginine-tRNA ligase activity"/>
    <property type="evidence" value="ECO:0007669"/>
    <property type="project" value="InterPro"/>
</dbReference>
<dbReference type="AlphaFoldDB" id="A0AAW7X8H8"/>
<sequence>MSYEFLVELGTEELPPTALKTLSNAFTQGICNGLDSAKLSYSAVESYATPRRLAVWVKDLAQSTPVEDLKVWGPPAAIAFKDGAPTKAAEAFAKKNGVEVSELATENDGKADKLVVNAKAGGEAAADLLEGIVNASLAALPISKRMRWGASRAEFVRPVHWAIMLLNDDVLPATLLGKATSNVTRGHRFHANTEITIQNAQSYASTLLEQGKVVASFEDRRATIAKQVAEQAKSLGGEAVISDDLLDEVSALVEWPVALGGRFDESFLSVPAEALISSMKEHQKYFHVVDSKGALLPYFITVSNIESTDPAQVIDGNERVIRPRLADAAFFFETDKKTSLEARREKLKSVVFQAKLGTIYDKTQRIAGLSQYIADKLSINASNAVRAAQLCKSDLVSNMVYEFPEMQGIAGYSYALNDGENETVAQAIVEQYMPKFAGDTLPASDEGTIVALADRLDTITGIFGIGQTPTGSKDPFALRRASLGALRLLVEKGYELDLRDLITQAAGQFSDLPKADSVVEDVLAYMLERFKAWYEEANIPSEVFQAVSAKQLSTPLDINNRVYAVNSFYSLPQAAALASANKRVSNILAKNDAEVAGEVDAALLTEAAEIALAEQVQKMQTAVTPLLAERNYEQALTTLAGLREAVDSFFDDVMVMTDDLAVRNNRLALLSKLRELFLHVADISLLAVKA</sequence>
<evidence type="ECO:0000256" key="11">
    <source>
        <dbReference type="HAMAP-Rule" id="MF_00255"/>
    </source>
</evidence>
<evidence type="ECO:0000313" key="14">
    <source>
        <dbReference type="Proteomes" id="UP001169760"/>
    </source>
</evidence>
<dbReference type="PRINTS" id="PR01045">
    <property type="entry name" value="TRNASYNTHGB"/>
</dbReference>
<dbReference type="PROSITE" id="PS50861">
    <property type="entry name" value="AA_TRNA_LIGASE_II_GLYAB"/>
    <property type="match status" value="1"/>
</dbReference>
<keyword evidence="7 11" id="KW-0067">ATP-binding</keyword>
<dbReference type="PANTHER" id="PTHR30075:SF2">
    <property type="entry name" value="GLYCINE--TRNA LIGASE, CHLOROPLASTIC_MITOCHONDRIAL 2"/>
    <property type="match status" value="1"/>
</dbReference>
<organism evidence="13 14">
    <name type="scientific">Saccharophagus degradans</name>
    <dbReference type="NCBI Taxonomy" id="86304"/>
    <lineage>
        <taxon>Bacteria</taxon>
        <taxon>Pseudomonadati</taxon>
        <taxon>Pseudomonadota</taxon>
        <taxon>Gammaproteobacteria</taxon>
        <taxon>Cellvibrionales</taxon>
        <taxon>Cellvibrionaceae</taxon>
        <taxon>Saccharophagus</taxon>
    </lineage>
</organism>
<dbReference type="Proteomes" id="UP001169760">
    <property type="component" value="Unassembled WGS sequence"/>
</dbReference>
<evidence type="ECO:0000256" key="6">
    <source>
        <dbReference type="ARBA" id="ARBA00022741"/>
    </source>
</evidence>
<keyword evidence="4 11" id="KW-0963">Cytoplasm</keyword>
<name>A0AAW7X8H8_9GAMM</name>
<dbReference type="NCBIfam" id="TIGR00211">
    <property type="entry name" value="glyS"/>
    <property type="match status" value="1"/>
</dbReference>
<dbReference type="GO" id="GO:0006426">
    <property type="term" value="P:glycyl-tRNA aminoacylation"/>
    <property type="evidence" value="ECO:0007669"/>
    <property type="project" value="UniProtKB-UniRule"/>
</dbReference>
<protein>
    <recommendedName>
        <fullName evidence="11">Glycine--tRNA ligase beta subunit</fullName>
        <ecNumber evidence="11">6.1.1.14</ecNumber>
    </recommendedName>
    <alternativeName>
        <fullName evidence="11">Glycyl-tRNA synthetase beta subunit</fullName>
        <shortName evidence="11">GlyRS</shortName>
    </alternativeName>
</protein>
<evidence type="ECO:0000256" key="8">
    <source>
        <dbReference type="ARBA" id="ARBA00022917"/>
    </source>
</evidence>
<dbReference type="Pfam" id="PF02092">
    <property type="entry name" value="tRNA_synt_2f"/>
    <property type="match status" value="1"/>
</dbReference>
<dbReference type="HAMAP" id="MF_00255">
    <property type="entry name" value="Gly_tRNA_synth_beta"/>
    <property type="match status" value="1"/>
</dbReference>
<dbReference type="GO" id="GO:0004820">
    <property type="term" value="F:glycine-tRNA ligase activity"/>
    <property type="evidence" value="ECO:0007669"/>
    <property type="project" value="UniProtKB-UniRule"/>
</dbReference>
<evidence type="ECO:0000256" key="1">
    <source>
        <dbReference type="ARBA" id="ARBA00004496"/>
    </source>
</evidence>
<keyword evidence="5 11" id="KW-0436">Ligase</keyword>
<proteinExistence type="inferred from homology"/>
<keyword evidence="6 11" id="KW-0547">Nucleotide-binding</keyword>
<evidence type="ECO:0000256" key="4">
    <source>
        <dbReference type="ARBA" id="ARBA00022490"/>
    </source>
</evidence>
<dbReference type="SUPFAM" id="SSF109604">
    <property type="entry name" value="HD-domain/PDEase-like"/>
    <property type="match status" value="1"/>
</dbReference>
<keyword evidence="9 11" id="KW-0030">Aminoacyl-tRNA synthetase</keyword>
<dbReference type="InterPro" id="IPR008909">
    <property type="entry name" value="DALR_anticod-bd"/>
</dbReference>
<comment type="catalytic activity">
    <reaction evidence="10 11">
        <text>tRNA(Gly) + glycine + ATP = glycyl-tRNA(Gly) + AMP + diphosphate</text>
        <dbReference type="Rhea" id="RHEA:16013"/>
        <dbReference type="Rhea" id="RHEA-COMP:9664"/>
        <dbReference type="Rhea" id="RHEA-COMP:9683"/>
        <dbReference type="ChEBI" id="CHEBI:30616"/>
        <dbReference type="ChEBI" id="CHEBI:33019"/>
        <dbReference type="ChEBI" id="CHEBI:57305"/>
        <dbReference type="ChEBI" id="CHEBI:78442"/>
        <dbReference type="ChEBI" id="CHEBI:78522"/>
        <dbReference type="ChEBI" id="CHEBI:456215"/>
        <dbReference type="EC" id="6.1.1.14"/>
    </reaction>
</comment>
<evidence type="ECO:0000256" key="2">
    <source>
        <dbReference type="ARBA" id="ARBA00008226"/>
    </source>
</evidence>
<reference evidence="13" key="1">
    <citation type="submission" date="2023-07" db="EMBL/GenBank/DDBJ databases">
        <title>Genome content predicts the carbon catabolic preferences of heterotrophic bacteria.</title>
        <authorList>
            <person name="Gralka M."/>
        </authorList>
    </citation>
    <scope>NUCLEOTIDE SEQUENCE</scope>
    <source>
        <strain evidence="13">I3M17_2</strain>
    </source>
</reference>
<dbReference type="RefSeq" id="WP_303492612.1">
    <property type="nucleotide sequence ID" value="NZ_JAUOPB010000006.1"/>
</dbReference>
<gene>
    <name evidence="11 13" type="primary">glyS</name>
    <name evidence="13" type="ORF">Q4521_09405</name>
</gene>
<dbReference type="PANTHER" id="PTHR30075">
    <property type="entry name" value="GLYCYL-TRNA SYNTHETASE"/>
    <property type="match status" value="1"/>
</dbReference>